<evidence type="ECO:0000256" key="1">
    <source>
        <dbReference type="ARBA" id="ARBA00004123"/>
    </source>
</evidence>
<feature type="region of interest" description="Disordered" evidence="6">
    <location>
        <begin position="327"/>
        <end position="389"/>
    </location>
</feature>
<dbReference type="InterPro" id="IPR052207">
    <property type="entry name" value="Max-like/E-box_TFs"/>
</dbReference>
<dbReference type="EMBL" id="JAIXMP010000012">
    <property type="protein sequence ID" value="KAI9264314.1"/>
    <property type="molecule type" value="Genomic_DNA"/>
</dbReference>
<dbReference type="SMART" id="SM00353">
    <property type="entry name" value="HLH"/>
    <property type="match status" value="1"/>
</dbReference>
<comment type="subcellular location">
    <subcellularLocation>
        <location evidence="1">Nucleus</location>
    </subcellularLocation>
</comment>
<proteinExistence type="predicted"/>
<feature type="compositionally biased region" description="Polar residues" evidence="6">
    <location>
        <begin position="40"/>
        <end position="50"/>
    </location>
</feature>
<dbReference type="Gene3D" id="4.10.280.10">
    <property type="entry name" value="Helix-loop-helix DNA-binding domain"/>
    <property type="match status" value="1"/>
</dbReference>
<protein>
    <submittedName>
        <fullName evidence="8">Helix-loop-helix DNA-binding domain-containing protein</fullName>
    </submittedName>
</protein>
<dbReference type="GO" id="GO:0000981">
    <property type="term" value="F:DNA-binding transcription factor activity, RNA polymerase II-specific"/>
    <property type="evidence" value="ECO:0007669"/>
    <property type="project" value="TreeGrafter"/>
</dbReference>
<evidence type="ECO:0000256" key="4">
    <source>
        <dbReference type="ARBA" id="ARBA00023163"/>
    </source>
</evidence>
<feature type="compositionally biased region" description="Low complexity" evidence="6">
    <location>
        <begin position="21"/>
        <end position="39"/>
    </location>
</feature>
<keyword evidence="2" id="KW-0805">Transcription regulation</keyword>
<feature type="compositionally biased region" description="Acidic residues" evidence="6">
    <location>
        <begin position="73"/>
        <end position="88"/>
    </location>
</feature>
<sequence>MRQEFQGGFHQSVYPLATAVPSSSSPSPMPTSSTMTTPSLAHQQLSNSHSGDPMEECIDSSQQMQRKEKVLESDEYDDEYDTSGDDQSDPSLSSPRRQQLQQQSPGTASTSSFSTATTSTGAVTMTSPTTVPPQAMFLNFTSDLEPHVNMKASNKPKKAPAFKLNGVNLLNRKNVDSKTAIERIQRRRENHNHVERRRRDNINNTIFELSRIVPNAVQPGQKLNKGKVLKMALDHILELQRENEILKERRVQPNEDRTPGNLTLSERFTKHGDSIPQSGGCETTKTTIQHALSSTSISTSSHTTTTTATTASHSAAELMIMNSFHSNHSSSGIIPQHRRSNSSIHHQLSSHVLPSAPNSPVESNNNTNTNNNNNTMHISPQPHSLQQHSLSLPNSPLTGPIPNMTLPPLHVSTMSFSTSIPTYHHQQHHPILHPPPTTHHHSIHNHQHHSILPMGIRHQTTHESNINNNSSNTISSSSSSSSNTNVLPPLQYEKLYHGTCKF</sequence>
<feature type="region of interest" description="Disordered" evidence="6">
    <location>
        <begin position="462"/>
        <end position="487"/>
    </location>
</feature>
<keyword evidence="4" id="KW-0804">Transcription</keyword>
<evidence type="ECO:0000313" key="9">
    <source>
        <dbReference type="Proteomes" id="UP001209540"/>
    </source>
</evidence>
<dbReference type="AlphaFoldDB" id="A0AAD5KEX0"/>
<dbReference type="GO" id="GO:0000978">
    <property type="term" value="F:RNA polymerase II cis-regulatory region sequence-specific DNA binding"/>
    <property type="evidence" value="ECO:0007669"/>
    <property type="project" value="TreeGrafter"/>
</dbReference>
<dbReference type="PANTHER" id="PTHR15741">
    <property type="entry name" value="BASIC HELIX-LOOP-HELIX ZIP TRANSCRIPTION FACTOR"/>
    <property type="match status" value="1"/>
</dbReference>
<feature type="region of interest" description="Disordered" evidence="6">
    <location>
        <begin position="252"/>
        <end position="280"/>
    </location>
</feature>
<dbReference type="SUPFAM" id="SSF47459">
    <property type="entry name" value="HLH, helix-loop-helix DNA-binding domain"/>
    <property type="match status" value="1"/>
</dbReference>
<feature type="compositionally biased region" description="Low complexity" evidence="6">
    <location>
        <begin position="89"/>
        <end position="129"/>
    </location>
</feature>
<dbReference type="GO" id="GO:0046983">
    <property type="term" value="F:protein dimerization activity"/>
    <property type="evidence" value="ECO:0007669"/>
    <property type="project" value="InterPro"/>
</dbReference>
<dbReference type="PANTHER" id="PTHR15741:SF27">
    <property type="entry name" value="TRANSCRIPTION FACTOR AP-4"/>
    <property type="match status" value="1"/>
</dbReference>
<evidence type="ECO:0000256" key="3">
    <source>
        <dbReference type="ARBA" id="ARBA00023125"/>
    </source>
</evidence>
<organism evidence="8 9">
    <name type="scientific">Phascolomyces articulosus</name>
    <dbReference type="NCBI Taxonomy" id="60185"/>
    <lineage>
        <taxon>Eukaryota</taxon>
        <taxon>Fungi</taxon>
        <taxon>Fungi incertae sedis</taxon>
        <taxon>Mucoromycota</taxon>
        <taxon>Mucoromycotina</taxon>
        <taxon>Mucoromycetes</taxon>
        <taxon>Mucorales</taxon>
        <taxon>Lichtheimiaceae</taxon>
        <taxon>Phascolomyces</taxon>
    </lineage>
</organism>
<feature type="region of interest" description="Disordered" evidence="6">
    <location>
        <begin position="1"/>
        <end position="129"/>
    </location>
</feature>
<feature type="compositionally biased region" description="Polar residues" evidence="6">
    <location>
        <begin position="376"/>
        <end position="389"/>
    </location>
</feature>
<dbReference type="CDD" id="cd11387">
    <property type="entry name" value="bHLHzip_USF_MITF"/>
    <property type="match status" value="1"/>
</dbReference>
<feature type="compositionally biased region" description="Low complexity" evidence="6">
    <location>
        <begin position="364"/>
        <end position="375"/>
    </location>
</feature>
<dbReference type="PROSITE" id="PS50888">
    <property type="entry name" value="BHLH"/>
    <property type="match status" value="1"/>
</dbReference>
<comment type="caution">
    <text evidence="8">The sequence shown here is derived from an EMBL/GenBank/DDBJ whole genome shotgun (WGS) entry which is preliminary data.</text>
</comment>
<name>A0AAD5KEX0_9FUNG</name>
<reference evidence="8" key="2">
    <citation type="submission" date="2023-02" db="EMBL/GenBank/DDBJ databases">
        <authorList>
            <consortium name="DOE Joint Genome Institute"/>
            <person name="Mondo S.J."/>
            <person name="Chang Y."/>
            <person name="Wang Y."/>
            <person name="Ahrendt S."/>
            <person name="Andreopoulos W."/>
            <person name="Barry K."/>
            <person name="Beard J."/>
            <person name="Benny G.L."/>
            <person name="Blankenship S."/>
            <person name="Bonito G."/>
            <person name="Cuomo C."/>
            <person name="Desiro A."/>
            <person name="Gervers K.A."/>
            <person name="Hundley H."/>
            <person name="Kuo A."/>
            <person name="LaButti K."/>
            <person name="Lang B.F."/>
            <person name="Lipzen A."/>
            <person name="O'Donnell K."/>
            <person name="Pangilinan J."/>
            <person name="Reynolds N."/>
            <person name="Sandor L."/>
            <person name="Smith M.W."/>
            <person name="Tsang A."/>
            <person name="Grigoriev I.V."/>
            <person name="Stajich J.E."/>
            <person name="Spatafora J.W."/>
        </authorList>
    </citation>
    <scope>NUCLEOTIDE SEQUENCE</scope>
    <source>
        <strain evidence="8">RSA 2281</strain>
    </source>
</reference>
<accession>A0AAD5KEX0</accession>
<keyword evidence="9" id="KW-1185">Reference proteome</keyword>
<dbReference type="GO" id="GO:0005634">
    <property type="term" value="C:nucleus"/>
    <property type="evidence" value="ECO:0007669"/>
    <property type="project" value="UniProtKB-SubCell"/>
</dbReference>
<reference evidence="8" key="1">
    <citation type="journal article" date="2022" name="IScience">
        <title>Evolution of zygomycete secretomes and the origins of terrestrial fungal ecologies.</title>
        <authorList>
            <person name="Chang Y."/>
            <person name="Wang Y."/>
            <person name="Mondo S."/>
            <person name="Ahrendt S."/>
            <person name="Andreopoulos W."/>
            <person name="Barry K."/>
            <person name="Beard J."/>
            <person name="Benny G.L."/>
            <person name="Blankenship S."/>
            <person name="Bonito G."/>
            <person name="Cuomo C."/>
            <person name="Desiro A."/>
            <person name="Gervers K.A."/>
            <person name="Hundley H."/>
            <person name="Kuo A."/>
            <person name="LaButti K."/>
            <person name="Lang B.F."/>
            <person name="Lipzen A."/>
            <person name="O'Donnell K."/>
            <person name="Pangilinan J."/>
            <person name="Reynolds N."/>
            <person name="Sandor L."/>
            <person name="Smith M.E."/>
            <person name="Tsang A."/>
            <person name="Grigoriev I.V."/>
            <person name="Stajich J.E."/>
            <person name="Spatafora J.W."/>
        </authorList>
    </citation>
    <scope>NUCLEOTIDE SEQUENCE</scope>
    <source>
        <strain evidence="8">RSA 2281</strain>
    </source>
</reference>
<feature type="compositionally biased region" description="Low complexity" evidence="6">
    <location>
        <begin position="464"/>
        <end position="485"/>
    </location>
</feature>
<gene>
    <name evidence="8" type="ORF">BDA99DRAFT_508994</name>
</gene>
<dbReference type="InterPro" id="IPR011598">
    <property type="entry name" value="bHLH_dom"/>
</dbReference>
<dbReference type="Pfam" id="PF00010">
    <property type="entry name" value="HLH"/>
    <property type="match status" value="1"/>
</dbReference>
<keyword evidence="5" id="KW-0539">Nucleus</keyword>
<evidence type="ECO:0000256" key="2">
    <source>
        <dbReference type="ARBA" id="ARBA00023015"/>
    </source>
</evidence>
<evidence type="ECO:0000259" key="7">
    <source>
        <dbReference type="PROSITE" id="PS50888"/>
    </source>
</evidence>
<evidence type="ECO:0000313" key="8">
    <source>
        <dbReference type="EMBL" id="KAI9264314.1"/>
    </source>
</evidence>
<evidence type="ECO:0000256" key="6">
    <source>
        <dbReference type="SAM" id="MobiDB-lite"/>
    </source>
</evidence>
<dbReference type="Proteomes" id="UP001209540">
    <property type="component" value="Unassembled WGS sequence"/>
</dbReference>
<feature type="domain" description="BHLH" evidence="7">
    <location>
        <begin position="186"/>
        <end position="239"/>
    </location>
</feature>
<keyword evidence="3 8" id="KW-0238">DNA-binding</keyword>
<feature type="compositionally biased region" description="Polar residues" evidence="6">
    <location>
        <begin position="341"/>
        <end position="363"/>
    </location>
</feature>
<dbReference type="InterPro" id="IPR036638">
    <property type="entry name" value="HLH_DNA-bd_sf"/>
</dbReference>
<evidence type="ECO:0000256" key="5">
    <source>
        <dbReference type="ARBA" id="ARBA00023242"/>
    </source>
</evidence>